<evidence type="ECO:0000256" key="1">
    <source>
        <dbReference type="SAM" id="SignalP"/>
    </source>
</evidence>
<evidence type="ECO:0000313" key="3">
    <source>
        <dbReference type="Proteomes" id="UP000682877"/>
    </source>
</evidence>
<sequence>MSRALSVVCVLLAISFVYARARQVPGESDEGKTTGHDDTTTMPMHAKAADQLKSVGDKKCIGGVAGVGGFAGVGGVAGVGGLGVPLIGGLGGIGKYGGIGGAAGIGGFHSIGGVGGLGGVGGGVGGLGGVGGGVGGLGGAGGGLGGVGGLGGAGGGLGGLGGVGGGGLGKAGGIGVGGGIGGGHGVVGGIGGGHGVLTENRVQLLTQLSQLDVEDNSDLPSFVDSLTTLWEDFTCLDVSQCLLNKAILPVASKYLALDRPDCSHYFLAFGIKVSQWCAKHLNMSVMSMEESQEEEHSNIFFQLLLDYLRFSASSFTAIGKTCFMTDEASAVTVHKFVSEQLNLTKEVILNAKKVESFSSEIFKAVQVVIESTVRLCKEYSPTVNRDVELKTNGNVGKTMMEEGNSVGNLVSMITLGVKSLSELGMLAARDGGNLVAILNTSWKGVITLLQIDKQTLVSKVDVGEIILKLISLIKESLRFAAEAWSCSVKENISATEARRVFLPVKFYLINAVKVVALFPSQASMVFKEIALCILMISAFKVSLSQQTHGKSASEVMTDLLERTTVDLLGALLNAAELTQEFRLTLLDSLFVDEQGFSNQICKKQSHDSHTKTSLVDILSLSVESATSDRYLLLARVILFQSVMRCSSELDKDAKLAITTKLQWFLDILADKEVYSSVLSCQLPMADGSGKIIIWESMYSALLLSLKTLMIILSSTPAWEELETFILQNLLHPHFLCWQIVMELWCFWVRHATEDLVVDMINQLCTFMMSMPSSETPLCPDSMLRRTTKSICFLLTHSPKSLTVQVYKNISTESRSDRGPGVYLALLLDGFPLNFLPDRIKNDAKRQIFADFFNFTEKFNEKPSYSSRYTVLGAPVFTLSACLRILKMSISEIDAKTLNFVVALIQKYRNSKDETTKESYSEILSETLSIISRSDQLYTCQEMDNVITELQKLFISETDHHHNHLRKSKPNLALFLSGLSKYEMSETETCPKSRAVWELYHFLLRKRHWALVHHAVTAFGYFCARTSCNQLWRFVPEDAALAFDIASGKVAKTERFMSELKMFLEKEQALLSITPSEEELELLAKEGTKVKATVQKLLEGRSQRSMEVEKRPNKKRKLPEGICRGMELLQNGVKRINEGLSELRSWGSPTVLARYGRHDDKFDWRSTSYYTLQIQARRSRTSRGAFQARVPLQVSTKSLEINIVLLQFSMGQSIQAV</sequence>
<dbReference type="PANTHER" id="PTHR36702:SF1">
    <property type="entry name" value="HOLLIDAY JUNCTION RESOLVASE"/>
    <property type="match status" value="1"/>
</dbReference>
<dbReference type="InterPro" id="IPR027902">
    <property type="entry name" value="DUF4487"/>
</dbReference>
<organism evidence="2 3">
    <name type="scientific">Arabidopsis arenosa</name>
    <name type="common">Sand rock-cress</name>
    <name type="synonym">Cardaminopsis arenosa</name>
    <dbReference type="NCBI Taxonomy" id="38785"/>
    <lineage>
        <taxon>Eukaryota</taxon>
        <taxon>Viridiplantae</taxon>
        <taxon>Streptophyta</taxon>
        <taxon>Embryophyta</taxon>
        <taxon>Tracheophyta</taxon>
        <taxon>Spermatophyta</taxon>
        <taxon>Magnoliopsida</taxon>
        <taxon>eudicotyledons</taxon>
        <taxon>Gunneridae</taxon>
        <taxon>Pentapetalae</taxon>
        <taxon>rosids</taxon>
        <taxon>malvids</taxon>
        <taxon>Brassicales</taxon>
        <taxon>Brassicaceae</taxon>
        <taxon>Camelineae</taxon>
        <taxon>Arabidopsis</taxon>
    </lineage>
</organism>
<accession>A0A8S1ZH12</accession>
<dbReference type="Proteomes" id="UP000682877">
    <property type="component" value="Chromosome 1"/>
</dbReference>
<feature type="signal peptide" evidence="1">
    <location>
        <begin position="1"/>
        <end position="21"/>
    </location>
</feature>
<dbReference type="Pfam" id="PF14868">
    <property type="entry name" value="DUF4487"/>
    <property type="match status" value="1"/>
</dbReference>
<gene>
    <name evidence="2" type="ORF">AARE701A_LOCUS309</name>
</gene>
<keyword evidence="1" id="KW-0732">Signal</keyword>
<protein>
    <submittedName>
        <fullName evidence="2">Uncharacterized protein</fullName>
    </submittedName>
</protein>
<dbReference type="EMBL" id="LR999451">
    <property type="protein sequence ID" value="CAE5956539.1"/>
    <property type="molecule type" value="Genomic_DNA"/>
</dbReference>
<dbReference type="AlphaFoldDB" id="A0A8S1ZH12"/>
<dbReference type="PANTHER" id="PTHR36702">
    <property type="entry name" value="HOLLIDAY JUNCTION RESOLVASE"/>
    <property type="match status" value="1"/>
</dbReference>
<proteinExistence type="predicted"/>
<reference evidence="2" key="1">
    <citation type="submission" date="2021-01" db="EMBL/GenBank/DDBJ databases">
        <authorList>
            <person name="Bezrukov I."/>
        </authorList>
    </citation>
    <scope>NUCLEOTIDE SEQUENCE</scope>
</reference>
<evidence type="ECO:0000313" key="2">
    <source>
        <dbReference type="EMBL" id="CAE5956539.1"/>
    </source>
</evidence>
<keyword evidence="3" id="KW-1185">Reference proteome</keyword>
<name>A0A8S1ZH12_ARAAE</name>
<feature type="chain" id="PRO_5035826585" evidence="1">
    <location>
        <begin position="22"/>
        <end position="1216"/>
    </location>
</feature>